<keyword evidence="2" id="KW-0012">Acyltransferase</keyword>
<keyword evidence="3" id="KW-1185">Reference proteome</keyword>
<keyword evidence="2" id="KW-0808">Transferase</keyword>
<protein>
    <submittedName>
        <fullName evidence="2">tRNA (Adenosine(37)-N6)-threonylcarbamoyltransferase complex dimerization subunit type 1 TsaB</fullName>
        <ecNumber evidence="2">2.3.1.234</ecNumber>
    </submittedName>
</protein>
<feature type="domain" description="Gcp-like" evidence="1">
    <location>
        <begin position="37"/>
        <end position="149"/>
    </location>
</feature>
<dbReference type="EC" id="2.3.1.234" evidence="2"/>
<organism evidence="2 3">
    <name type="scientific">Salininema proteolyticum</name>
    <dbReference type="NCBI Taxonomy" id="1607685"/>
    <lineage>
        <taxon>Bacteria</taxon>
        <taxon>Bacillati</taxon>
        <taxon>Actinomycetota</taxon>
        <taxon>Actinomycetes</taxon>
        <taxon>Glycomycetales</taxon>
        <taxon>Glycomycetaceae</taxon>
        <taxon>Salininema</taxon>
    </lineage>
</organism>
<dbReference type="RefSeq" id="WP_380617767.1">
    <property type="nucleotide sequence ID" value="NZ_JBHSDK010000002.1"/>
</dbReference>
<proteinExistence type="predicted"/>
<dbReference type="InterPro" id="IPR000905">
    <property type="entry name" value="Gcp-like_dom"/>
</dbReference>
<dbReference type="InterPro" id="IPR022496">
    <property type="entry name" value="T6A_TsaB"/>
</dbReference>
<reference evidence="3" key="1">
    <citation type="journal article" date="2019" name="Int. J. Syst. Evol. Microbiol.">
        <title>The Global Catalogue of Microorganisms (GCM) 10K type strain sequencing project: providing services to taxonomists for standard genome sequencing and annotation.</title>
        <authorList>
            <consortium name="The Broad Institute Genomics Platform"/>
            <consortium name="The Broad Institute Genome Sequencing Center for Infectious Disease"/>
            <person name="Wu L."/>
            <person name="Ma J."/>
        </authorList>
    </citation>
    <scope>NUCLEOTIDE SEQUENCE [LARGE SCALE GENOMIC DNA]</scope>
    <source>
        <strain evidence="3">IBRC-M 10908</strain>
    </source>
</reference>
<dbReference type="Pfam" id="PF00814">
    <property type="entry name" value="TsaD"/>
    <property type="match status" value="1"/>
</dbReference>
<comment type="caution">
    <text evidence="2">The sequence shown here is derived from an EMBL/GenBank/DDBJ whole genome shotgun (WGS) entry which is preliminary data.</text>
</comment>
<dbReference type="GO" id="GO:0061711">
    <property type="term" value="F:tRNA N(6)-L-threonylcarbamoyladenine synthase activity"/>
    <property type="evidence" value="ECO:0007669"/>
    <property type="project" value="UniProtKB-EC"/>
</dbReference>
<evidence type="ECO:0000259" key="1">
    <source>
        <dbReference type="Pfam" id="PF00814"/>
    </source>
</evidence>
<dbReference type="NCBIfam" id="TIGR03725">
    <property type="entry name" value="T6A_YeaZ"/>
    <property type="match status" value="1"/>
</dbReference>
<evidence type="ECO:0000313" key="3">
    <source>
        <dbReference type="Proteomes" id="UP001595823"/>
    </source>
</evidence>
<evidence type="ECO:0000313" key="2">
    <source>
        <dbReference type="EMBL" id="MFC4334032.1"/>
    </source>
</evidence>
<gene>
    <name evidence="2" type="primary">tsaB</name>
    <name evidence="2" type="ORF">ACFPET_02330</name>
</gene>
<dbReference type="CDD" id="cd24032">
    <property type="entry name" value="ASKHA_NBD_TsaB"/>
    <property type="match status" value="1"/>
</dbReference>
<dbReference type="Gene3D" id="3.30.420.40">
    <property type="match status" value="2"/>
</dbReference>
<dbReference type="PANTHER" id="PTHR11735:SF11">
    <property type="entry name" value="TRNA THREONYLCARBAMOYLADENOSINE BIOSYNTHESIS PROTEIN TSAB"/>
    <property type="match status" value="1"/>
</dbReference>
<dbReference type="EMBL" id="JBHSDK010000002">
    <property type="protein sequence ID" value="MFC4334032.1"/>
    <property type="molecule type" value="Genomic_DNA"/>
</dbReference>
<dbReference type="PANTHER" id="PTHR11735">
    <property type="entry name" value="TRNA N6-ADENOSINE THREONYLCARBAMOYLTRANSFERASE"/>
    <property type="match status" value="1"/>
</dbReference>
<accession>A0ABV8TTM4</accession>
<dbReference type="SUPFAM" id="SSF53067">
    <property type="entry name" value="Actin-like ATPase domain"/>
    <property type="match status" value="2"/>
</dbReference>
<sequence length="215" mass="22466">MLTLVIDTSTSAVQAALVDVTASGVATIAEKRLVDRHGHVENLTPMVQEALAEAGREPADLEAVVAGVGPGPFTGLRVGMVTAAATAFARGIPVYGVCSLDGIGRMTSGDTLVAADARRKEVYWAEYRDGRRVGDPDVAKPADLPELKAVQAAGEGAELYADQIGLPVVADTAYPVTAALAEAASERILSGAPTEQMTPLYLRRPDAKLLSEQKR</sequence>
<name>A0ABV8TTM4_9ACTN</name>
<dbReference type="InterPro" id="IPR043129">
    <property type="entry name" value="ATPase_NBD"/>
</dbReference>
<dbReference type="Proteomes" id="UP001595823">
    <property type="component" value="Unassembled WGS sequence"/>
</dbReference>